<dbReference type="AlphaFoldDB" id="A0A0L6UG51"/>
<feature type="region of interest" description="Disordered" evidence="1">
    <location>
        <begin position="1"/>
        <end position="22"/>
    </location>
</feature>
<evidence type="ECO:0000313" key="2">
    <source>
        <dbReference type="EMBL" id="KNZ46775.1"/>
    </source>
</evidence>
<evidence type="ECO:0000256" key="1">
    <source>
        <dbReference type="SAM" id="MobiDB-lite"/>
    </source>
</evidence>
<dbReference type="Proteomes" id="UP000037035">
    <property type="component" value="Unassembled WGS sequence"/>
</dbReference>
<comment type="caution">
    <text evidence="2">The sequence shown here is derived from an EMBL/GenBank/DDBJ whole genome shotgun (WGS) entry which is preliminary data.</text>
</comment>
<accession>A0A0L6UG51</accession>
<proteinExistence type="predicted"/>
<sequence length="196" mass="21313">MQGKGINPHEIDSRIASSSTPLSNHTGNSILDSVCHQGGSLINAWCAAMATTAVSTHLFSQNDTLHFNGTQPLSIINKGKHAVSCTVDHVTAGTTLALEKHNVPNHWSVRPIPGTAVLSFSLNFSAQMHHSMLINLFVCIKSHTIPYYGVGAALKKRPGNLYPQTMLTAIRKTLPYPHNQLAYDAYSQNCRKSQLV</sequence>
<dbReference type="VEuPathDB" id="FungiDB:VP01_696g1"/>
<dbReference type="STRING" id="27349.A0A0L6UG51"/>
<evidence type="ECO:0000313" key="3">
    <source>
        <dbReference type="Proteomes" id="UP000037035"/>
    </source>
</evidence>
<keyword evidence="3" id="KW-1185">Reference proteome</keyword>
<name>A0A0L6UG51_9BASI</name>
<gene>
    <name evidence="2" type="ORF">VP01_696g1</name>
</gene>
<dbReference type="OrthoDB" id="206201at2759"/>
<reference evidence="2 3" key="1">
    <citation type="submission" date="2015-08" db="EMBL/GenBank/DDBJ databases">
        <title>Next Generation Sequencing and Analysis of the Genome of Puccinia sorghi L Schw, the Causal Agent of Maize Common Rust.</title>
        <authorList>
            <person name="Rochi L."/>
            <person name="Burguener G."/>
            <person name="Darino M."/>
            <person name="Turjanski A."/>
            <person name="Kreff E."/>
            <person name="Dieguez M.J."/>
            <person name="Sacco F."/>
        </authorList>
    </citation>
    <scope>NUCLEOTIDE SEQUENCE [LARGE SCALE GENOMIC DNA]</scope>
    <source>
        <strain evidence="2 3">RO10H11247</strain>
    </source>
</reference>
<protein>
    <submittedName>
        <fullName evidence="2">Uncharacterized protein</fullName>
    </submittedName>
</protein>
<dbReference type="EMBL" id="LAVV01012349">
    <property type="protein sequence ID" value="KNZ46775.1"/>
    <property type="molecule type" value="Genomic_DNA"/>
</dbReference>
<organism evidence="2 3">
    <name type="scientific">Puccinia sorghi</name>
    <dbReference type="NCBI Taxonomy" id="27349"/>
    <lineage>
        <taxon>Eukaryota</taxon>
        <taxon>Fungi</taxon>
        <taxon>Dikarya</taxon>
        <taxon>Basidiomycota</taxon>
        <taxon>Pucciniomycotina</taxon>
        <taxon>Pucciniomycetes</taxon>
        <taxon>Pucciniales</taxon>
        <taxon>Pucciniaceae</taxon>
        <taxon>Puccinia</taxon>
    </lineage>
</organism>